<gene>
    <name evidence="2" type="ORF">DC20_12375</name>
</gene>
<evidence type="ECO:0000256" key="1">
    <source>
        <dbReference type="SAM" id="Phobius"/>
    </source>
</evidence>
<keyword evidence="3" id="KW-1185">Reference proteome</keyword>
<name>A0A0P0C475_9BACT</name>
<keyword evidence="1" id="KW-0812">Transmembrane</keyword>
<evidence type="ECO:0000313" key="3">
    <source>
        <dbReference type="Proteomes" id="UP000061382"/>
    </source>
</evidence>
<protein>
    <submittedName>
        <fullName evidence="2">Uncharacterized protein</fullName>
    </submittedName>
</protein>
<dbReference type="EMBL" id="CP012643">
    <property type="protein sequence ID" value="ALI99621.1"/>
    <property type="molecule type" value="Genomic_DNA"/>
</dbReference>
<feature type="transmembrane region" description="Helical" evidence="1">
    <location>
        <begin position="52"/>
        <end position="69"/>
    </location>
</feature>
<dbReference type="PATRIC" id="fig|512763.3.peg.2715"/>
<evidence type="ECO:0000313" key="2">
    <source>
        <dbReference type="EMBL" id="ALI99621.1"/>
    </source>
</evidence>
<dbReference type="AlphaFoldDB" id="A0A0P0C475"/>
<organism evidence="2 3">
    <name type="scientific">Rufibacter tibetensis</name>
    <dbReference type="NCBI Taxonomy" id="512763"/>
    <lineage>
        <taxon>Bacteria</taxon>
        <taxon>Pseudomonadati</taxon>
        <taxon>Bacteroidota</taxon>
        <taxon>Cytophagia</taxon>
        <taxon>Cytophagales</taxon>
        <taxon>Hymenobacteraceae</taxon>
        <taxon>Rufibacter</taxon>
    </lineage>
</organism>
<proteinExistence type="predicted"/>
<keyword evidence="1" id="KW-0472">Membrane</keyword>
<keyword evidence="1" id="KW-1133">Transmembrane helix</keyword>
<dbReference type="KEGG" id="rti:DC20_12375"/>
<reference evidence="2 3" key="1">
    <citation type="submission" date="2015-08" db="EMBL/GenBank/DDBJ databases">
        <title>Complete genome sequence of Rufibacter tibetensis strain 1351t, a radiation-resistant bacterium from tibet plateau.</title>
        <authorList>
            <person name="Dai J."/>
        </authorList>
    </citation>
    <scope>NUCLEOTIDE SEQUENCE [LARGE SCALE GENOMIC DNA]</scope>
    <source>
        <strain evidence="2 3">1351</strain>
    </source>
</reference>
<sequence length="71" mass="7905">MIQVVFLSIANVDILMYIFLAKVLLRVYQIPDIAVYGLILRKPGKTMKKKKGVGLFISSAPFFGIGLFVEA</sequence>
<accession>A0A0P0C475</accession>
<dbReference type="Proteomes" id="UP000061382">
    <property type="component" value="Chromosome"/>
</dbReference>
<feature type="transmembrane region" description="Helical" evidence="1">
    <location>
        <begin position="14"/>
        <end position="40"/>
    </location>
</feature>